<accession>A0A6J4QII0</accession>
<feature type="transmembrane region" description="Helical" evidence="1">
    <location>
        <begin position="361"/>
        <end position="383"/>
    </location>
</feature>
<dbReference type="AlphaFoldDB" id="A0A6J4QII0"/>
<evidence type="ECO:0000313" key="3">
    <source>
        <dbReference type="EMBL" id="CAA9440865.1"/>
    </source>
</evidence>
<organism evidence="3">
    <name type="scientific">uncultured Rubrobacteraceae bacterium</name>
    <dbReference type="NCBI Taxonomy" id="349277"/>
    <lineage>
        <taxon>Bacteria</taxon>
        <taxon>Bacillati</taxon>
        <taxon>Actinomycetota</taxon>
        <taxon>Rubrobacteria</taxon>
        <taxon>Rubrobacterales</taxon>
        <taxon>Rubrobacteraceae</taxon>
        <taxon>environmental samples</taxon>
    </lineage>
</organism>
<dbReference type="Pfam" id="PF14402">
    <property type="entry name" value="7TM_transglut"/>
    <property type="match status" value="1"/>
</dbReference>
<dbReference type="InterPro" id="IPR025840">
    <property type="entry name" value="7TM_transglut"/>
</dbReference>
<gene>
    <name evidence="3" type="ORF">AVDCRST_MAG80-1314</name>
</gene>
<keyword evidence="1" id="KW-0812">Transmembrane</keyword>
<feature type="transmembrane region" description="Helical" evidence="1">
    <location>
        <begin position="271"/>
        <end position="291"/>
    </location>
</feature>
<dbReference type="EMBL" id="CADCVC010000111">
    <property type="protein sequence ID" value="CAA9440865.1"/>
    <property type="molecule type" value="Genomic_DNA"/>
</dbReference>
<dbReference type="InterPro" id="IPR021109">
    <property type="entry name" value="Peptidase_aspartic_dom_sf"/>
</dbReference>
<evidence type="ECO:0000256" key="1">
    <source>
        <dbReference type="SAM" id="Phobius"/>
    </source>
</evidence>
<reference evidence="3" key="1">
    <citation type="submission" date="2020-02" db="EMBL/GenBank/DDBJ databases">
        <authorList>
            <person name="Meier V. D."/>
        </authorList>
    </citation>
    <scope>NUCLEOTIDE SEQUENCE</scope>
    <source>
        <strain evidence="3">AVDCRST_MAG80</strain>
    </source>
</reference>
<dbReference type="Pfam" id="PF13650">
    <property type="entry name" value="Asp_protease_2"/>
    <property type="match status" value="1"/>
</dbReference>
<proteinExistence type="predicted"/>
<evidence type="ECO:0000259" key="2">
    <source>
        <dbReference type="Pfam" id="PF14402"/>
    </source>
</evidence>
<feature type="transmembrane region" description="Helical" evidence="1">
    <location>
        <begin position="200"/>
        <end position="220"/>
    </location>
</feature>
<name>A0A6J4QII0_9ACTN</name>
<keyword evidence="1" id="KW-0472">Membrane</keyword>
<sequence length="400" mass="42617">MGEASGWHGAIERFRLFGGDAGISRLLSLLLALVVLLLAIPPGPAWSQQTTAAESQSSGETTTLGATEQVVLVNEENGKEVEALARIDTGAFYTSIGQDLADEIGIDTENAETINARSTLGEESRPLVQVTMRIAGQERNIRATVADRSDVADRMLIGRQDLTGFAVDTSQEQLTTPTRPEREPPVFALLDFPAPPPNPASLLAALPIAVLVAVVFRVLIGVQTFGIFAPVLLALAFVQVGLPAGLLVFGTMLVAGLLIEPLLRPLKLPRVARLAVIMGIVAGALLALGLFGPDPSASRNWTAAFPVVIVTIIIEQFWGSWEQEGLRQALISALWTALAALVAAPLLVAEPVAWLAEHPPIYPFVLVIVGVGLSVLIGLYRGLRLSEFIRFRPALSKDKS</sequence>
<feature type="transmembrane region" description="Helical" evidence="1">
    <location>
        <begin position="333"/>
        <end position="355"/>
    </location>
</feature>
<keyword evidence="1" id="KW-1133">Transmembrane helix</keyword>
<dbReference type="Gene3D" id="2.40.70.10">
    <property type="entry name" value="Acid Proteases"/>
    <property type="match status" value="1"/>
</dbReference>
<feature type="transmembrane region" description="Helical" evidence="1">
    <location>
        <begin position="226"/>
        <end position="259"/>
    </location>
</feature>
<feature type="domain" description="7 transmembrane helices usually fused to an inactive transglutaminase" evidence="2">
    <location>
        <begin position="188"/>
        <end position="393"/>
    </location>
</feature>
<protein>
    <recommendedName>
        <fullName evidence="2">7 transmembrane helices usually fused to an inactive transglutaminase domain-containing protein</fullName>
    </recommendedName>
</protein>
<feature type="transmembrane region" description="Helical" evidence="1">
    <location>
        <begin position="303"/>
        <end position="321"/>
    </location>
</feature>
<dbReference type="SUPFAM" id="SSF50630">
    <property type="entry name" value="Acid proteases"/>
    <property type="match status" value="1"/>
</dbReference>
<feature type="transmembrane region" description="Helical" evidence="1">
    <location>
        <begin position="22"/>
        <end position="40"/>
    </location>
</feature>